<proteinExistence type="predicted"/>
<comment type="caution">
    <text evidence="1">The sequence shown here is derived from an EMBL/GenBank/DDBJ whole genome shotgun (WGS) entry which is preliminary data.</text>
</comment>
<name>A0ABV6NK11_9BACI</name>
<dbReference type="Pfam" id="PF05138">
    <property type="entry name" value="PaaA_PaaC"/>
    <property type="match status" value="1"/>
</dbReference>
<dbReference type="EMBL" id="JBHLTR010000038">
    <property type="protein sequence ID" value="MFC0560734.1"/>
    <property type="molecule type" value="Genomic_DNA"/>
</dbReference>
<dbReference type="InterPro" id="IPR007814">
    <property type="entry name" value="PaaA_PaaC"/>
</dbReference>
<dbReference type="SUPFAM" id="SSF47240">
    <property type="entry name" value="Ferritin-like"/>
    <property type="match status" value="1"/>
</dbReference>
<sequence>MSNTALIQLIEGIADNKYILGDRLVEIGFSGPDIESTLASVAIAQGELGHARILYKWTLDLKGHKGKKPDHKSETGKAFSEVKAINSWVKLMAGFYAVNLAIDVVMDRMAEANHEDVIAQINKLYLEHKEHCVYSEGWALKLLNDVGAVPRKFEEELNKVLVEAEAWLQEIEKTKELEGYLAPHQLAKQFNDQVANLKGKGEVANVH</sequence>
<dbReference type="Proteomes" id="UP001589833">
    <property type="component" value="Unassembled WGS sequence"/>
</dbReference>
<keyword evidence="2" id="KW-1185">Reference proteome</keyword>
<reference evidence="1 2" key="1">
    <citation type="submission" date="2024-09" db="EMBL/GenBank/DDBJ databases">
        <authorList>
            <person name="Sun Q."/>
            <person name="Mori K."/>
        </authorList>
    </citation>
    <scope>NUCLEOTIDE SEQUENCE [LARGE SCALE GENOMIC DNA]</scope>
    <source>
        <strain evidence="1 2">NCAIM B.02301</strain>
    </source>
</reference>
<organism evidence="1 2">
    <name type="scientific">Halalkalibacter alkalisediminis</name>
    <dbReference type="NCBI Taxonomy" id="935616"/>
    <lineage>
        <taxon>Bacteria</taxon>
        <taxon>Bacillati</taxon>
        <taxon>Bacillota</taxon>
        <taxon>Bacilli</taxon>
        <taxon>Bacillales</taxon>
        <taxon>Bacillaceae</taxon>
        <taxon>Halalkalibacter</taxon>
    </lineage>
</organism>
<dbReference type="InterPro" id="IPR012347">
    <property type="entry name" value="Ferritin-like"/>
</dbReference>
<dbReference type="Gene3D" id="1.20.1260.10">
    <property type="match status" value="1"/>
</dbReference>
<evidence type="ECO:0000313" key="2">
    <source>
        <dbReference type="Proteomes" id="UP001589833"/>
    </source>
</evidence>
<gene>
    <name evidence="1" type="ORF">ACFFH4_17290</name>
</gene>
<dbReference type="RefSeq" id="WP_273847677.1">
    <property type="nucleotide sequence ID" value="NZ_JAQQWT010000030.1"/>
</dbReference>
<evidence type="ECO:0000313" key="1">
    <source>
        <dbReference type="EMBL" id="MFC0560734.1"/>
    </source>
</evidence>
<dbReference type="InterPro" id="IPR009078">
    <property type="entry name" value="Ferritin-like_SF"/>
</dbReference>
<accession>A0ABV6NK11</accession>
<protein>
    <submittedName>
        <fullName evidence="1">Phenylacetic acid catabolic protein</fullName>
    </submittedName>
</protein>